<keyword evidence="7 11" id="KW-1133">Transmembrane helix</keyword>
<evidence type="ECO:0000256" key="7">
    <source>
        <dbReference type="ARBA" id="ARBA00022989"/>
    </source>
</evidence>
<evidence type="ECO:0008006" key="14">
    <source>
        <dbReference type="Google" id="ProtNLM"/>
    </source>
</evidence>
<feature type="transmembrane region" description="Helical" evidence="11">
    <location>
        <begin position="188"/>
        <end position="208"/>
    </location>
</feature>
<keyword evidence="5" id="KW-0028">Amino-acid biosynthesis</keyword>
<dbReference type="AlphaFoldDB" id="A0A7W3T8H9"/>
<feature type="transmembrane region" description="Helical" evidence="11">
    <location>
        <begin position="41"/>
        <end position="67"/>
    </location>
</feature>
<reference evidence="13" key="1">
    <citation type="submission" date="2019-10" db="EMBL/GenBank/DDBJ databases">
        <title>Streptomyces sp. nov., a novel actinobacterium isolated from alkaline environment.</title>
        <authorList>
            <person name="Golinska P."/>
        </authorList>
    </citation>
    <scope>NUCLEOTIDE SEQUENCE [LARGE SCALE GENOMIC DNA]</scope>
    <source>
        <strain evidence="13">DSM 42108</strain>
    </source>
</reference>
<evidence type="ECO:0000256" key="11">
    <source>
        <dbReference type="SAM" id="Phobius"/>
    </source>
</evidence>
<dbReference type="GO" id="GO:0019344">
    <property type="term" value="P:cysteine biosynthetic process"/>
    <property type="evidence" value="ECO:0007669"/>
    <property type="project" value="TreeGrafter"/>
</dbReference>
<protein>
    <recommendedName>
        <fullName evidence="14">CysZ protein</fullName>
    </recommendedName>
</protein>
<evidence type="ECO:0000256" key="5">
    <source>
        <dbReference type="ARBA" id="ARBA00022605"/>
    </source>
</evidence>
<dbReference type="PANTHER" id="PTHR37468:SF1">
    <property type="entry name" value="SULFATE TRANSPORTER CYSZ"/>
    <property type="match status" value="1"/>
</dbReference>
<evidence type="ECO:0000256" key="4">
    <source>
        <dbReference type="ARBA" id="ARBA00022519"/>
    </source>
</evidence>
<keyword evidence="3" id="KW-1003">Cell membrane</keyword>
<dbReference type="Pfam" id="PF07264">
    <property type="entry name" value="EI24"/>
    <property type="match status" value="1"/>
</dbReference>
<dbReference type="RefSeq" id="WP_182667436.1">
    <property type="nucleotide sequence ID" value="NZ_VKHS01001295.1"/>
</dbReference>
<keyword evidence="8" id="KW-0764">Sulfate transport</keyword>
<feature type="region of interest" description="Disordered" evidence="10">
    <location>
        <begin position="1"/>
        <end position="20"/>
    </location>
</feature>
<feature type="transmembrane region" description="Helical" evidence="11">
    <location>
        <begin position="229"/>
        <end position="250"/>
    </location>
</feature>
<evidence type="ECO:0000256" key="10">
    <source>
        <dbReference type="SAM" id="MobiDB-lite"/>
    </source>
</evidence>
<dbReference type="GO" id="GO:0000103">
    <property type="term" value="P:sulfate assimilation"/>
    <property type="evidence" value="ECO:0007669"/>
    <property type="project" value="TreeGrafter"/>
</dbReference>
<dbReference type="GO" id="GO:0009675">
    <property type="term" value="F:high-affinity sulfate:proton symporter activity"/>
    <property type="evidence" value="ECO:0007669"/>
    <property type="project" value="TreeGrafter"/>
</dbReference>
<dbReference type="InterPro" id="IPR050480">
    <property type="entry name" value="CysZ-like"/>
</dbReference>
<dbReference type="InterPro" id="IPR059112">
    <property type="entry name" value="CysZ/EI24"/>
</dbReference>
<feature type="non-terminal residue" evidence="12">
    <location>
        <position position="282"/>
    </location>
</feature>
<dbReference type="GO" id="GO:0005886">
    <property type="term" value="C:plasma membrane"/>
    <property type="evidence" value="ECO:0007669"/>
    <property type="project" value="TreeGrafter"/>
</dbReference>
<feature type="transmembrane region" description="Helical" evidence="11">
    <location>
        <begin position="87"/>
        <end position="117"/>
    </location>
</feature>
<feature type="transmembrane region" description="Helical" evidence="11">
    <location>
        <begin position="163"/>
        <end position="182"/>
    </location>
</feature>
<dbReference type="Proteomes" id="UP000530234">
    <property type="component" value="Unassembled WGS sequence"/>
</dbReference>
<evidence type="ECO:0000256" key="6">
    <source>
        <dbReference type="ARBA" id="ARBA00022692"/>
    </source>
</evidence>
<name>A0A7W3T8H9_9ACTN</name>
<evidence type="ECO:0000256" key="8">
    <source>
        <dbReference type="ARBA" id="ARBA00023032"/>
    </source>
</evidence>
<comment type="caution">
    <text evidence="12">The sequence shown here is derived from an EMBL/GenBank/DDBJ whole genome shotgun (WGS) entry which is preliminary data.</text>
</comment>
<keyword evidence="6 11" id="KW-0812">Transmembrane</keyword>
<keyword evidence="13" id="KW-1185">Reference proteome</keyword>
<dbReference type="EMBL" id="VKHS01001295">
    <property type="protein sequence ID" value="MBB0232920.1"/>
    <property type="molecule type" value="Genomic_DNA"/>
</dbReference>
<evidence type="ECO:0000256" key="9">
    <source>
        <dbReference type="ARBA" id="ARBA00023136"/>
    </source>
</evidence>
<comment type="subcellular location">
    <subcellularLocation>
        <location evidence="1">Membrane</location>
        <topology evidence="1">Multi-pass membrane protein</topology>
    </subcellularLocation>
</comment>
<gene>
    <name evidence="12" type="ORF">FOE67_26365</name>
</gene>
<keyword evidence="2" id="KW-0813">Transport</keyword>
<sequence>MNDRRDPRGGTHRDTPRNNGFRTGLRLLGRGQRWMLRHPRLYLRCLLPALAVFLFYAAALVALVLHLDELAALITPFADDWEAGGRTAVRIAAGVALLGVGILLAVVTFTTVTLLVGDPLYDSLSQRVEEEEAAGTGVAVPEGPDRPLWRELAISLGESLGTLWRTLLLAVPVFLIGLVPFVGQVFGFVLGTAVAGWFLTSELAAYALQRRGLGLRERLRLVSGRRRTALGFGMPLVVLFLVPGGAVLLMPGAVAGATLLARELSPADPAGPGTPAIADAPD</sequence>
<evidence type="ECO:0000256" key="2">
    <source>
        <dbReference type="ARBA" id="ARBA00022448"/>
    </source>
</evidence>
<keyword evidence="4" id="KW-0997">Cell inner membrane</keyword>
<keyword evidence="9 11" id="KW-0472">Membrane</keyword>
<proteinExistence type="predicted"/>
<dbReference type="PANTHER" id="PTHR37468">
    <property type="entry name" value="SULFATE TRANSPORTER CYSZ"/>
    <property type="match status" value="1"/>
</dbReference>
<evidence type="ECO:0000256" key="1">
    <source>
        <dbReference type="ARBA" id="ARBA00004141"/>
    </source>
</evidence>
<feature type="compositionally biased region" description="Basic and acidic residues" evidence="10">
    <location>
        <begin position="1"/>
        <end position="16"/>
    </location>
</feature>
<accession>A0A7W3T8H9</accession>
<evidence type="ECO:0000256" key="3">
    <source>
        <dbReference type="ARBA" id="ARBA00022475"/>
    </source>
</evidence>
<evidence type="ECO:0000313" key="12">
    <source>
        <dbReference type="EMBL" id="MBB0232920.1"/>
    </source>
</evidence>
<organism evidence="12 13">
    <name type="scientific">Streptomyces calidiresistens</name>
    <dbReference type="NCBI Taxonomy" id="1485586"/>
    <lineage>
        <taxon>Bacteria</taxon>
        <taxon>Bacillati</taxon>
        <taxon>Actinomycetota</taxon>
        <taxon>Actinomycetes</taxon>
        <taxon>Kitasatosporales</taxon>
        <taxon>Streptomycetaceae</taxon>
        <taxon>Streptomyces</taxon>
    </lineage>
</organism>
<evidence type="ECO:0000313" key="13">
    <source>
        <dbReference type="Proteomes" id="UP000530234"/>
    </source>
</evidence>